<evidence type="ECO:0000259" key="1">
    <source>
        <dbReference type="Pfam" id="PF08818"/>
    </source>
</evidence>
<gene>
    <name evidence="2" type="ORF">METZ01_LOCUS506236</name>
</gene>
<feature type="non-terminal residue" evidence="2">
    <location>
        <position position="1"/>
    </location>
</feature>
<protein>
    <recommendedName>
        <fullName evidence="1">YdhG-like domain-containing protein</fullName>
    </recommendedName>
</protein>
<feature type="domain" description="YdhG-like" evidence="1">
    <location>
        <begin position="15"/>
        <end position="129"/>
    </location>
</feature>
<accession>A0A383E962</accession>
<dbReference type="Gene3D" id="3.90.1150.200">
    <property type="match status" value="1"/>
</dbReference>
<dbReference type="SUPFAM" id="SSF159888">
    <property type="entry name" value="YdhG-like"/>
    <property type="match status" value="1"/>
</dbReference>
<dbReference type="EMBL" id="UINC01223965">
    <property type="protein sequence ID" value="SVE53382.1"/>
    <property type="molecule type" value="Genomic_DNA"/>
</dbReference>
<evidence type="ECO:0000313" key="2">
    <source>
        <dbReference type="EMBL" id="SVE53382.1"/>
    </source>
</evidence>
<sequence>KLTIESYIKSLPKDRKKSVNQIIKVVEANIPIGYAKIMNYNMPSFVIPHSIYPAGYHVTPDLPLPFIGVASQKNHIGFYHMGLYADSKLLDWFISEYPKYCKSKLDMGKSCIRFKKMDDIPYELVAELSTKMTTQDWISVYEKNIKL</sequence>
<dbReference type="AlphaFoldDB" id="A0A383E962"/>
<name>A0A383E962_9ZZZZ</name>
<proteinExistence type="predicted"/>
<dbReference type="Pfam" id="PF08818">
    <property type="entry name" value="DUF1801"/>
    <property type="match status" value="1"/>
</dbReference>
<dbReference type="InterPro" id="IPR014922">
    <property type="entry name" value="YdhG-like"/>
</dbReference>
<organism evidence="2">
    <name type="scientific">marine metagenome</name>
    <dbReference type="NCBI Taxonomy" id="408172"/>
    <lineage>
        <taxon>unclassified sequences</taxon>
        <taxon>metagenomes</taxon>
        <taxon>ecological metagenomes</taxon>
    </lineage>
</organism>
<reference evidence="2" key="1">
    <citation type="submission" date="2018-05" db="EMBL/GenBank/DDBJ databases">
        <authorList>
            <person name="Lanie J.A."/>
            <person name="Ng W.-L."/>
            <person name="Kazmierczak K.M."/>
            <person name="Andrzejewski T.M."/>
            <person name="Davidsen T.M."/>
            <person name="Wayne K.J."/>
            <person name="Tettelin H."/>
            <person name="Glass J.I."/>
            <person name="Rusch D."/>
            <person name="Podicherti R."/>
            <person name="Tsui H.-C.T."/>
            <person name="Winkler M.E."/>
        </authorList>
    </citation>
    <scope>NUCLEOTIDE SEQUENCE</scope>
</reference>